<dbReference type="InParanoid" id="A0A4R6QKA7"/>
<keyword evidence="3" id="KW-0808">Transferase</keyword>
<dbReference type="CDD" id="cd03188">
    <property type="entry name" value="GST_C_Beta"/>
    <property type="match status" value="1"/>
</dbReference>
<dbReference type="InterPro" id="IPR004046">
    <property type="entry name" value="GST_C"/>
</dbReference>
<dbReference type="InterPro" id="IPR036282">
    <property type="entry name" value="Glutathione-S-Trfase_C_sf"/>
</dbReference>
<feature type="domain" description="GST C-terminal" evidence="2">
    <location>
        <begin position="88"/>
        <end position="207"/>
    </location>
</feature>
<dbReference type="Gene3D" id="1.20.1050.10">
    <property type="match status" value="1"/>
</dbReference>
<dbReference type="GO" id="GO:0016740">
    <property type="term" value="F:transferase activity"/>
    <property type="evidence" value="ECO:0007669"/>
    <property type="project" value="UniProtKB-KW"/>
</dbReference>
<name>A0A4R6QKA7_9BURK</name>
<organism evidence="3 4">
    <name type="scientific">Roseateles toxinivorans</name>
    <dbReference type="NCBI Taxonomy" id="270368"/>
    <lineage>
        <taxon>Bacteria</taxon>
        <taxon>Pseudomonadati</taxon>
        <taxon>Pseudomonadota</taxon>
        <taxon>Betaproteobacteria</taxon>
        <taxon>Burkholderiales</taxon>
        <taxon>Sphaerotilaceae</taxon>
        <taxon>Roseateles</taxon>
    </lineage>
</organism>
<evidence type="ECO:0000313" key="4">
    <source>
        <dbReference type="Proteomes" id="UP000295361"/>
    </source>
</evidence>
<keyword evidence="4" id="KW-1185">Reference proteome</keyword>
<dbReference type="InterPro" id="IPR040079">
    <property type="entry name" value="Glutathione_S-Trfase"/>
</dbReference>
<sequence length="207" mass="22726">MSTWIFYSARGTCALATHIALHEAGAAFELRPLDFAAKGQQAPEFLSVNPKGRVPALVTERGILTETPALLAFVAQQFPQARLAPLDDTFAFAKLQEFNSYLCSTVHVSHAHKHRGARWADEPEAHEAMRRKVGANMTAHMTLIEAQLSGDHVLGANYSVADAYLYVVSGWLAGDGVDIAQFPRLQAHRQRVGQRPAVLRAERELQG</sequence>
<dbReference type="PANTHER" id="PTHR44051:SF8">
    <property type="entry name" value="GLUTATHIONE S-TRANSFERASE GSTA"/>
    <property type="match status" value="1"/>
</dbReference>
<dbReference type="Pfam" id="PF14497">
    <property type="entry name" value="GST_C_3"/>
    <property type="match status" value="1"/>
</dbReference>
<dbReference type="Proteomes" id="UP000295361">
    <property type="component" value="Unassembled WGS sequence"/>
</dbReference>
<dbReference type="SUPFAM" id="SSF52833">
    <property type="entry name" value="Thioredoxin-like"/>
    <property type="match status" value="1"/>
</dbReference>
<dbReference type="CDD" id="cd03057">
    <property type="entry name" value="GST_N_Beta"/>
    <property type="match status" value="1"/>
</dbReference>
<accession>A0A4R6QKA7</accession>
<protein>
    <submittedName>
        <fullName evidence="3">Glutathione S-transferase</fullName>
    </submittedName>
</protein>
<feature type="domain" description="GST N-terminal" evidence="1">
    <location>
        <begin position="1"/>
        <end position="82"/>
    </location>
</feature>
<gene>
    <name evidence="3" type="ORF">DES47_104294</name>
</gene>
<dbReference type="InterPro" id="IPR004045">
    <property type="entry name" value="Glutathione_S-Trfase_N"/>
</dbReference>
<dbReference type="EMBL" id="SNXS01000004">
    <property type="protein sequence ID" value="TDP64010.1"/>
    <property type="molecule type" value="Genomic_DNA"/>
</dbReference>
<dbReference type="PROSITE" id="PS50404">
    <property type="entry name" value="GST_NTER"/>
    <property type="match status" value="1"/>
</dbReference>
<dbReference type="AlphaFoldDB" id="A0A4R6QKA7"/>
<dbReference type="InterPro" id="IPR010987">
    <property type="entry name" value="Glutathione-S-Trfase_C-like"/>
</dbReference>
<dbReference type="PROSITE" id="PS50405">
    <property type="entry name" value="GST_CTER"/>
    <property type="match status" value="1"/>
</dbReference>
<dbReference type="PANTHER" id="PTHR44051">
    <property type="entry name" value="GLUTATHIONE S-TRANSFERASE-RELATED"/>
    <property type="match status" value="1"/>
</dbReference>
<dbReference type="SFLD" id="SFLDG01150">
    <property type="entry name" value="Main.1:_Beta-like"/>
    <property type="match status" value="1"/>
</dbReference>
<comment type="caution">
    <text evidence="3">The sequence shown here is derived from an EMBL/GenBank/DDBJ whole genome shotgun (WGS) entry which is preliminary data.</text>
</comment>
<dbReference type="OrthoDB" id="8772754at2"/>
<dbReference type="SUPFAM" id="SSF47616">
    <property type="entry name" value="GST C-terminal domain-like"/>
    <property type="match status" value="1"/>
</dbReference>
<evidence type="ECO:0000259" key="2">
    <source>
        <dbReference type="PROSITE" id="PS50405"/>
    </source>
</evidence>
<dbReference type="Gene3D" id="3.40.30.10">
    <property type="entry name" value="Glutaredoxin"/>
    <property type="match status" value="1"/>
</dbReference>
<evidence type="ECO:0000313" key="3">
    <source>
        <dbReference type="EMBL" id="TDP64010.1"/>
    </source>
</evidence>
<dbReference type="InterPro" id="IPR036249">
    <property type="entry name" value="Thioredoxin-like_sf"/>
</dbReference>
<evidence type="ECO:0000259" key="1">
    <source>
        <dbReference type="PROSITE" id="PS50404"/>
    </source>
</evidence>
<dbReference type="SFLD" id="SFLDS00019">
    <property type="entry name" value="Glutathione_Transferase_(cytos"/>
    <property type="match status" value="1"/>
</dbReference>
<dbReference type="Pfam" id="PF02798">
    <property type="entry name" value="GST_N"/>
    <property type="match status" value="1"/>
</dbReference>
<dbReference type="SFLD" id="SFLDG00358">
    <property type="entry name" value="Main_(cytGST)"/>
    <property type="match status" value="1"/>
</dbReference>
<reference evidence="3 4" key="1">
    <citation type="submission" date="2019-03" db="EMBL/GenBank/DDBJ databases">
        <title>Genomic Encyclopedia of Type Strains, Phase IV (KMG-IV): sequencing the most valuable type-strain genomes for metagenomic binning, comparative biology and taxonomic classification.</title>
        <authorList>
            <person name="Goeker M."/>
        </authorList>
    </citation>
    <scope>NUCLEOTIDE SEQUENCE [LARGE SCALE GENOMIC DNA]</scope>
    <source>
        <strain evidence="3 4">DSM 16998</strain>
    </source>
</reference>
<dbReference type="RefSeq" id="WP_133701857.1">
    <property type="nucleotide sequence ID" value="NZ_SNXS01000004.1"/>
</dbReference>
<proteinExistence type="predicted"/>